<feature type="region of interest" description="Disordered" evidence="7">
    <location>
        <begin position="56"/>
        <end position="103"/>
    </location>
</feature>
<feature type="coiled-coil region" evidence="6">
    <location>
        <begin position="216"/>
        <end position="243"/>
    </location>
</feature>
<dbReference type="OrthoDB" id="5575at2759"/>
<dbReference type="Gene3D" id="3.40.50.300">
    <property type="entry name" value="P-loop containing nucleotide triphosphate hydrolases"/>
    <property type="match status" value="3"/>
</dbReference>
<dbReference type="PANTHER" id="PTHR47961:SF4">
    <property type="entry name" value="ACTIVATING SIGNAL COINTEGRATOR 1 COMPLEX SUBUNIT 3"/>
    <property type="match status" value="1"/>
</dbReference>
<evidence type="ECO:0000256" key="1">
    <source>
        <dbReference type="ARBA" id="ARBA00022737"/>
    </source>
</evidence>
<feature type="domain" description="Helicase ATP-binding" evidence="8">
    <location>
        <begin position="803"/>
        <end position="979"/>
    </location>
</feature>
<dbReference type="InterPro" id="IPR004179">
    <property type="entry name" value="Sec63-dom"/>
</dbReference>
<dbReference type="Pfam" id="PF00270">
    <property type="entry name" value="DEAD"/>
    <property type="match status" value="2"/>
</dbReference>
<protein>
    <submittedName>
        <fullName evidence="9">AAA+ ATPase domain-containing protein</fullName>
    </submittedName>
</protein>
<dbReference type="SUPFAM" id="SSF52540">
    <property type="entry name" value="P-loop containing nucleoside triphosphate hydrolases"/>
    <property type="match status" value="3"/>
</dbReference>
<reference evidence="10" key="1">
    <citation type="journal article" date="2019" name="Nat. Commun.">
        <title>The genome of broomcorn millet.</title>
        <authorList>
            <person name="Zou C."/>
            <person name="Miki D."/>
            <person name="Li D."/>
            <person name="Tang Q."/>
            <person name="Xiao L."/>
            <person name="Rajput S."/>
            <person name="Deng P."/>
            <person name="Jia W."/>
            <person name="Huang R."/>
            <person name="Zhang M."/>
            <person name="Sun Y."/>
            <person name="Hu J."/>
            <person name="Fu X."/>
            <person name="Schnable P.S."/>
            <person name="Li F."/>
            <person name="Zhang H."/>
            <person name="Feng B."/>
            <person name="Zhu X."/>
            <person name="Liu R."/>
            <person name="Schnable J.C."/>
            <person name="Zhu J.-K."/>
            <person name="Zhang H."/>
        </authorList>
    </citation>
    <scope>NUCLEOTIDE SEQUENCE [LARGE SCALE GENOMIC DNA]</scope>
</reference>
<keyword evidence="10" id="KW-1185">Reference proteome</keyword>
<dbReference type="InterPro" id="IPR035892">
    <property type="entry name" value="C2_domain_sf"/>
</dbReference>
<sequence>MIGHLSNQTFDQLVSIGKLITDFHDASGDSAVAAAPSGADGMDTTLDDDIGVAVEFEESDEEEDSDLDQVQDDLDEDEEEDAAELNGPGPGGMQMGGELDDDDLENANQALNANVQDIDAYWLQRKITQAYGEMDPQQNQKLAEEILKIIAEGDDRDVENRLVMLLDYEKFDLIKLLLRNRLMIVWCTRLARAEDQEQRKNIEEEMVADPSLAPILEQLHATRASAKERQKNLEKSIRDEAKRLLNSDAATADGARERRAVERDVESGWLKGQRQLLDLESLSFQQGGLFMANKKCELPAGSFRTPHKGYEEVHVPAWKAKPYETGEKIVKISDMPEWAQPAFAGMTALNGFRAGSMIPLSSNPIISFSVLRLQIGLHMRDGEFDNTKYKIVYVAPMKALVAEVVGKLSKRLADYNVTFSELSGDQNLTKQQIDETQIIVTTPEKWDIVTRKSGDRTYTQMVKLLIIDEIHLLHDNRGPVLESIVARTVRQIETTKEHIRLVGLSATLPNYEDVAMFLRVLKDGLFYFDNTYRPCPLAQQYIGITIHSAANLLDRNNLIKYDRKTGYFQVTDLGRIASCYYISHGTISTYNEYLKPTMGDIGLCRLFSLSEEFKYVGVRQDEKMELAKLLDRVPIPVKESLEEPSAKINVLLQAYISRLKLEGLSFSSDMVYIRQSADRLLRALFEIVLKRGWAQLAEKALNLCKMWDDKVHGYVEPFWVIVEDNDGEYILHHEYFMLKKQYVDENHTLNFTVPIYEPLPPQYFIQLLLDLQPLPVSALRNARYEGLYGAFKHFNPIQTQVFTLLYNSDDSVLVAASTGSGKTMCGVCHTKEPSEAVSGESNMRVVYIAPIEALAKERFKDWEQKFGESAKVVELTGEAAADLKLLDKGGIIIRTPEKWDALSRRWKQRKHIQQVSLFIVDELHLLGSEKGHVLEIIVSRMRRISSHIGSNIPIVALSASLANAKDVGEWIGATSHGLFNFPPAVRPVPLEIHIQGVDIANFEARMQAMTKPTYTAITQHAKSGKPALVFVPTRKHARLTAWDLCAYSSAEGEGTPFLLGSENEMDTFTSGVEEQTLRNTLKCGVGYLHEELVTQLFLGGRIQVCVASSTMCWGRSLPAHLVVVMGT</sequence>
<comment type="caution">
    <text evidence="9">The sequence shown here is derived from an EMBL/GenBank/DDBJ whole genome shotgun (WGS) entry which is preliminary data.</text>
</comment>
<evidence type="ECO:0000256" key="4">
    <source>
        <dbReference type="ARBA" id="ARBA00022806"/>
    </source>
</evidence>
<dbReference type="PROSITE" id="PS51192">
    <property type="entry name" value="HELICASE_ATP_BIND_1"/>
    <property type="match status" value="2"/>
</dbReference>
<keyword evidence="3" id="KW-0378">Hydrolase</keyword>
<evidence type="ECO:0000256" key="5">
    <source>
        <dbReference type="ARBA" id="ARBA00022840"/>
    </source>
</evidence>
<dbReference type="Proteomes" id="UP000275267">
    <property type="component" value="Unassembled WGS sequence"/>
</dbReference>
<evidence type="ECO:0000256" key="3">
    <source>
        <dbReference type="ARBA" id="ARBA00022801"/>
    </source>
</evidence>
<dbReference type="AlphaFoldDB" id="A0A3L6R5L3"/>
<dbReference type="FunFam" id="3.40.50.300:FF:003287">
    <property type="entry name" value="U5 small nuclear ribonucleoprotein 200 kDa helicase"/>
    <property type="match status" value="1"/>
</dbReference>
<keyword evidence="5" id="KW-0067">ATP-binding</keyword>
<dbReference type="Gene3D" id="1.10.3380.10">
    <property type="entry name" value="Sec63 N-terminal domain-like domain"/>
    <property type="match status" value="1"/>
</dbReference>
<dbReference type="Pfam" id="PF02889">
    <property type="entry name" value="Sec63"/>
    <property type="match status" value="1"/>
</dbReference>
<dbReference type="PANTHER" id="PTHR47961">
    <property type="entry name" value="DNA POLYMERASE THETA, PUTATIVE (AFU_ORTHOLOGUE AFUA_1G05260)-RELATED"/>
    <property type="match status" value="1"/>
</dbReference>
<proteinExistence type="predicted"/>
<dbReference type="GO" id="GO:0004386">
    <property type="term" value="F:helicase activity"/>
    <property type="evidence" value="ECO:0007669"/>
    <property type="project" value="UniProtKB-KW"/>
</dbReference>
<dbReference type="GO" id="GO:0003676">
    <property type="term" value="F:nucleic acid binding"/>
    <property type="evidence" value="ECO:0007669"/>
    <property type="project" value="InterPro"/>
</dbReference>
<evidence type="ECO:0000256" key="2">
    <source>
        <dbReference type="ARBA" id="ARBA00022741"/>
    </source>
</evidence>
<dbReference type="CDD" id="cd18021">
    <property type="entry name" value="DEXHc_Brr2_2"/>
    <property type="match status" value="1"/>
</dbReference>
<dbReference type="SUPFAM" id="SSF158702">
    <property type="entry name" value="Sec63 N-terminal domain-like"/>
    <property type="match status" value="1"/>
</dbReference>
<feature type="compositionally biased region" description="Acidic residues" evidence="7">
    <location>
        <begin position="56"/>
        <end position="83"/>
    </location>
</feature>
<keyword evidence="4" id="KW-0347">Helicase</keyword>
<keyword evidence="2" id="KW-0547">Nucleotide-binding</keyword>
<feature type="domain" description="Helicase ATP-binding" evidence="8">
    <location>
        <begin position="386"/>
        <end position="526"/>
    </location>
</feature>
<gene>
    <name evidence="9" type="ORF">C2845_PM06G04780</name>
</gene>
<dbReference type="InterPro" id="IPR050474">
    <property type="entry name" value="Hel308_SKI2-like"/>
</dbReference>
<keyword evidence="6" id="KW-0175">Coiled coil</keyword>
<dbReference type="InterPro" id="IPR027417">
    <property type="entry name" value="P-loop_NTPase"/>
</dbReference>
<dbReference type="InterPro" id="IPR014001">
    <property type="entry name" value="Helicase_ATP-bd"/>
</dbReference>
<keyword evidence="1" id="KW-0677">Repeat</keyword>
<dbReference type="InterPro" id="IPR041094">
    <property type="entry name" value="Brr2_helicase_PWI"/>
</dbReference>
<evidence type="ECO:0000313" key="9">
    <source>
        <dbReference type="EMBL" id="RLM97731.1"/>
    </source>
</evidence>
<dbReference type="GO" id="GO:0005524">
    <property type="term" value="F:ATP binding"/>
    <property type="evidence" value="ECO:0007669"/>
    <property type="project" value="UniProtKB-KW"/>
</dbReference>
<dbReference type="FunFam" id="1.10.3380.10:FF:000001">
    <property type="entry name" value="U5 small nuclear ribonucleoprotein helicase"/>
    <property type="match status" value="1"/>
</dbReference>
<evidence type="ECO:0000256" key="7">
    <source>
        <dbReference type="SAM" id="MobiDB-lite"/>
    </source>
</evidence>
<dbReference type="GO" id="GO:0005634">
    <property type="term" value="C:nucleus"/>
    <property type="evidence" value="ECO:0007669"/>
    <property type="project" value="TreeGrafter"/>
</dbReference>
<name>A0A3L6R5L3_PANMI</name>
<dbReference type="InterPro" id="IPR011545">
    <property type="entry name" value="DEAD/DEAH_box_helicase_dom"/>
</dbReference>
<dbReference type="EMBL" id="PQIB02000009">
    <property type="protein sequence ID" value="RLM97731.1"/>
    <property type="molecule type" value="Genomic_DNA"/>
</dbReference>
<dbReference type="SMART" id="SM00487">
    <property type="entry name" value="DEXDc"/>
    <property type="match status" value="2"/>
</dbReference>
<dbReference type="FunFam" id="3.40.50.300:FF:000254">
    <property type="entry name" value="U5 small nuclear ribonucleoprotein helicase"/>
    <property type="match status" value="1"/>
</dbReference>
<evidence type="ECO:0000259" key="8">
    <source>
        <dbReference type="PROSITE" id="PS51192"/>
    </source>
</evidence>
<evidence type="ECO:0000313" key="10">
    <source>
        <dbReference type="Proteomes" id="UP000275267"/>
    </source>
</evidence>
<evidence type="ECO:0000256" key="6">
    <source>
        <dbReference type="SAM" id="Coils"/>
    </source>
</evidence>
<dbReference type="SMART" id="SM00973">
    <property type="entry name" value="Sec63"/>
    <property type="match status" value="1"/>
</dbReference>
<dbReference type="STRING" id="4540.A0A3L6R5L3"/>
<dbReference type="Gene3D" id="2.60.40.150">
    <property type="entry name" value="C2 domain"/>
    <property type="match status" value="1"/>
</dbReference>
<organism evidence="9 10">
    <name type="scientific">Panicum miliaceum</name>
    <name type="common">Proso millet</name>
    <name type="synonym">Broomcorn millet</name>
    <dbReference type="NCBI Taxonomy" id="4540"/>
    <lineage>
        <taxon>Eukaryota</taxon>
        <taxon>Viridiplantae</taxon>
        <taxon>Streptophyta</taxon>
        <taxon>Embryophyta</taxon>
        <taxon>Tracheophyta</taxon>
        <taxon>Spermatophyta</taxon>
        <taxon>Magnoliopsida</taxon>
        <taxon>Liliopsida</taxon>
        <taxon>Poales</taxon>
        <taxon>Poaceae</taxon>
        <taxon>PACMAD clade</taxon>
        <taxon>Panicoideae</taxon>
        <taxon>Panicodae</taxon>
        <taxon>Paniceae</taxon>
        <taxon>Panicinae</taxon>
        <taxon>Panicum</taxon>
        <taxon>Panicum sect. Panicum</taxon>
    </lineage>
</organism>
<dbReference type="Pfam" id="PF18149">
    <property type="entry name" value="Helicase_PWI"/>
    <property type="match status" value="1"/>
</dbReference>
<dbReference type="GO" id="GO:0016787">
    <property type="term" value="F:hydrolase activity"/>
    <property type="evidence" value="ECO:0007669"/>
    <property type="project" value="UniProtKB-KW"/>
</dbReference>
<accession>A0A3L6R5L3</accession>